<proteinExistence type="predicted"/>
<name>A0A3N5DQB0_9SPHN</name>
<evidence type="ECO:0000313" key="8">
    <source>
        <dbReference type="EMBL" id="RPF71351.1"/>
    </source>
</evidence>
<sequence>MAPPGLTQESAQPGPPRPDYSPEARRRAALADAQDPGRLERLKNRYGPGTRAWDILKRVAAGCFNDGLIHAGNLAYMSVLAIFPFFITGAAIFSVIGEEGERAATINAILTALPPVVGEVIGPVARSVVDARSGWLLWVGGLFGLWTVGSLVETIRDILRRAYGTHATQAFWKYRIFSTGIILAAMFMLILSLIAQVMIGAAQEVIAAYFPQLNDALGQLAWSRIVPAAGLFGSIYLLFYALTPANYRTRRYPKWPGALLVTCWWLTVTIALPPVLRSLFSYNLTYGSLAGFMIALFFFWLVGLGMVAGAELNAALAETPEEERNRVGQADDRARAAAAAEHEQETQQA</sequence>
<feature type="transmembrane region" description="Helical" evidence="7">
    <location>
        <begin position="255"/>
        <end position="276"/>
    </location>
</feature>
<keyword evidence="9" id="KW-1185">Reference proteome</keyword>
<accession>A0A3N5DQB0</accession>
<evidence type="ECO:0000256" key="2">
    <source>
        <dbReference type="ARBA" id="ARBA00022475"/>
    </source>
</evidence>
<dbReference type="OrthoDB" id="9781030at2"/>
<dbReference type="EMBL" id="RPFZ01000001">
    <property type="protein sequence ID" value="RPF71351.1"/>
    <property type="molecule type" value="Genomic_DNA"/>
</dbReference>
<gene>
    <name evidence="8" type="ORF">EG799_06795</name>
</gene>
<keyword evidence="2" id="KW-1003">Cell membrane</keyword>
<evidence type="ECO:0000256" key="6">
    <source>
        <dbReference type="SAM" id="MobiDB-lite"/>
    </source>
</evidence>
<feature type="transmembrane region" description="Helical" evidence="7">
    <location>
        <begin position="108"/>
        <end position="129"/>
    </location>
</feature>
<dbReference type="Pfam" id="PF03631">
    <property type="entry name" value="Virul_fac_BrkB"/>
    <property type="match status" value="1"/>
</dbReference>
<comment type="caution">
    <text evidence="8">The sequence shown here is derived from an EMBL/GenBank/DDBJ whole genome shotgun (WGS) entry which is preliminary data.</text>
</comment>
<keyword evidence="5 7" id="KW-0472">Membrane</keyword>
<dbReference type="PANTHER" id="PTHR30213:SF0">
    <property type="entry name" value="UPF0761 MEMBRANE PROTEIN YIHY"/>
    <property type="match status" value="1"/>
</dbReference>
<dbReference type="GO" id="GO:0005886">
    <property type="term" value="C:plasma membrane"/>
    <property type="evidence" value="ECO:0007669"/>
    <property type="project" value="UniProtKB-SubCell"/>
</dbReference>
<feature type="transmembrane region" description="Helical" evidence="7">
    <location>
        <begin position="176"/>
        <end position="201"/>
    </location>
</feature>
<feature type="transmembrane region" description="Helical" evidence="7">
    <location>
        <begin position="74"/>
        <end position="96"/>
    </location>
</feature>
<evidence type="ECO:0000313" key="9">
    <source>
        <dbReference type="Proteomes" id="UP000275232"/>
    </source>
</evidence>
<keyword evidence="4 7" id="KW-1133">Transmembrane helix</keyword>
<evidence type="ECO:0000256" key="4">
    <source>
        <dbReference type="ARBA" id="ARBA00022989"/>
    </source>
</evidence>
<evidence type="ECO:0000256" key="1">
    <source>
        <dbReference type="ARBA" id="ARBA00004651"/>
    </source>
</evidence>
<feature type="transmembrane region" description="Helical" evidence="7">
    <location>
        <begin position="221"/>
        <end position="243"/>
    </location>
</feature>
<protein>
    <submittedName>
        <fullName evidence="8">YihY/virulence factor BrkB family protein</fullName>
    </submittedName>
</protein>
<reference evidence="8 9" key="1">
    <citation type="submission" date="2018-11" db="EMBL/GenBank/DDBJ databases">
        <title>Erythrobacter spongiae sp. nov., isolated from a marine sponge.</title>
        <authorList>
            <person name="Zhuang L."/>
            <person name="Luo L."/>
        </authorList>
    </citation>
    <scope>NUCLEOTIDE SEQUENCE [LARGE SCALE GENOMIC DNA]</scope>
    <source>
        <strain evidence="8 9">HN-E23</strain>
    </source>
</reference>
<organism evidence="8 9">
    <name type="scientific">Aurantiacibacter spongiae</name>
    <dbReference type="NCBI Taxonomy" id="2488860"/>
    <lineage>
        <taxon>Bacteria</taxon>
        <taxon>Pseudomonadati</taxon>
        <taxon>Pseudomonadota</taxon>
        <taxon>Alphaproteobacteria</taxon>
        <taxon>Sphingomonadales</taxon>
        <taxon>Erythrobacteraceae</taxon>
        <taxon>Aurantiacibacter</taxon>
    </lineage>
</organism>
<dbReference type="RefSeq" id="WP_123879719.1">
    <property type="nucleotide sequence ID" value="NZ_RPFZ01000001.1"/>
</dbReference>
<feature type="region of interest" description="Disordered" evidence="6">
    <location>
        <begin position="321"/>
        <end position="349"/>
    </location>
</feature>
<dbReference type="Proteomes" id="UP000275232">
    <property type="component" value="Unassembled WGS sequence"/>
</dbReference>
<feature type="compositionally biased region" description="Basic and acidic residues" evidence="6">
    <location>
        <begin position="322"/>
        <end position="349"/>
    </location>
</feature>
<feature type="transmembrane region" description="Helical" evidence="7">
    <location>
        <begin position="135"/>
        <end position="155"/>
    </location>
</feature>
<comment type="subcellular location">
    <subcellularLocation>
        <location evidence="1">Cell membrane</location>
        <topology evidence="1">Multi-pass membrane protein</topology>
    </subcellularLocation>
</comment>
<feature type="region of interest" description="Disordered" evidence="6">
    <location>
        <begin position="1"/>
        <end position="31"/>
    </location>
</feature>
<feature type="transmembrane region" description="Helical" evidence="7">
    <location>
        <begin position="288"/>
        <end position="308"/>
    </location>
</feature>
<evidence type="ECO:0000256" key="5">
    <source>
        <dbReference type="ARBA" id="ARBA00023136"/>
    </source>
</evidence>
<dbReference type="AlphaFoldDB" id="A0A3N5DQB0"/>
<evidence type="ECO:0000256" key="7">
    <source>
        <dbReference type="SAM" id="Phobius"/>
    </source>
</evidence>
<dbReference type="InterPro" id="IPR017039">
    <property type="entry name" value="Virul_fac_BrkB"/>
</dbReference>
<keyword evidence="3 7" id="KW-0812">Transmembrane</keyword>
<dbReference type="PANTHER" id="PTHR30213">
    <property type="entry name" value="INNER MEMBRANE PROTEIN YHJD"/>
    <property type="match status" value="1"/>
</dbReference>
<evidence type="ECO:0000256" key="3">
    <source>
        <dbReference type="ARBA" id="ARBA00022692"/>
    </source>
</evidence>